<sequence length="108" mass="12297">MDKIDLSHMGPILKKARLDARLTQEELGGRIGKTARYLQAVENEGKCVSLNTFMRLIRSLNISADEIVYPELKSNTDETVQLLRIIKLLNGRDRKVLLATVMEMLENQ</sequence>
<dbReference type="Proteomes" id="UP000675664">
    <property type="component" value="Unassembled WGS sequence"/>
</dbReference>
<feature type="domain" description="HTH cro/C1-type" evidence="1">
    <location>
        <begin position="13"/>
        <end position="67"/>
    </location>
</feature>
<name>A0A8J8AZE6_9FIRM</name>
<comment type="caution">
    <text evidence="2">The sequence shown here is derived from an EMBL/GenBank/DDBJ whole genome shotgun (WGS) entry which is preliminary data.</text>
</comment>
<evidence type="ECO:0000259" key="1">
    <source>
        <dbReference type="PROSITE" id="PS50943"/>
    </source>
</evidence>
<dbReference type="RefSeq" id="WP_227016568.1">
    <property type="nucleotide sequence ID" value="NZ_JAGSND010000001.1"/>
</dbReference>
<dbReference type="InterPro" id="IPR001387">
    <property type="entry name" value="Cro/C1-type_HTH"/>
</dbReference>
<reference evidence="2" key="2">
    <citation type="submission" date="2021-04" db="EMBL/GenBank/DDBJ databases">
        <authorList>
            <person name="Liu J."/>
        </authorList>
    </citation>
    <scope>NUCLEOTIDE SEQUENCE</scope>
    <source>
        <strain evidence="2">BAD-6</strain>
    </source>
</reference>
<dbReference type="SUPFAM" id="SSF47413">
    <property type="entry name" value="lambda repressor-like DNA-binding domains"/>
    <property type="match status" value="1"/>
</dbReference>
<dbReference type="PROSITE" id="PS50943">
    <property type="entry name" value="HTH_CROC1"/>
    <property type="match status" value="1"/>
</dbReference>
<dbReference type="Gene3D" id="1.10.260.40">
    <property type="entry name" value="lambda repressor-like DNA-binding domains"/>
    <property type="match status" value="1"/>
</dbReference>
<dbReference type="CDD" id="cd00093">
    <property type="entry name" value="HTH_XRE"/>
    <property type="match status" value="1"/>
</dbReference>
<dbReference type="EMBL" id="JAGSND010000001">
    <property type="protein sequence ID" value="MBR0596438.1"/>
    <property type="molecule type" value="Genomic_DNA"/>
</dbReference>
<proteinExistence type="predicted"/>
<reference evidence="2" key="1">
    <citation type="submission" date="2021-04" db="EMBL/GenBank/DDBJ databases">
        <title>Sinoanaerobacter chloroacetimidivorans sp. nov., an obligate anaerobic bacterium isolated from anaerobic sludge.</title>
        <authorList>
            <person name="Bao Y."/>
        </authorList>
    </citation>
    <scope>NUCLEOTIDE SEQUENCE</scope>
    <source>
        <strain evidence="2">BAD-6</strain>
    </source>
</reference>
<dbReference type="SMART" id="SM00530">
    <property type="entry name" value="HTH_XRE"/>
    <property type="match status" value="1"/>
</dbReference>
<dbReference type="InterPro" id="IPR010982">
    <property type="entry name" value="Lambda_DNA-bd_dom_sf"/>
</dbReference>
<protein>
    <submittedName>
        <fullName evidence="2">Helix-turn-helix transcriptional regulator</fullName>
    </submittedName>
</protein>
<keyword evidence="3" id="KW-1185">Reference proteome</keyword>
<organism evidence="2 3">
    <name type="scientific">Sinanaerobacter chloroacetimidivorans</name>
    <dbReference type="NCBI Taxonomy" id="2818044"/>
    <lineage>
        <taxon>Bacteria</taxon>
        <taxon>Bacillati</taxon>
        <taxon>Bacillota</taxon>
        <taxon>Clostridia</taxon>
        <taxon>Peptostreptococcales</taxon>
        <taxon>Anaerovoracaceae</taxon>
        <taxon>Sinanaerobacter</taxon>
    </lineage>
</organism>
<evidence type="ECO:0000313" key="2">
    <source>
        <dbReference type="EMBL" id="MBR0596438.1"/>
    </source>
</evidence>
<dbReference type="GO" id="GO:0003677">
    <property type="term" value="F:DNA binding"/>
    <property type="evidence" value="ECO:0007669"/>
    <property type="project" value="InterPro"/>
</dbReference>
<accession>A0A8J8AZE6</accession>
<evidence type="ECO:0000313" key="3">
    <source>
        <dbReference type="Proteomes" id="UP000675664"/>
    </source>
</evidence>
<dbReference type="AlphaFoldDB" id="A0A8J8AZE6"/>
<dbReference type="Pfam" id="PF01381">
    <property type="entry name" value="HTH_3"/>
    <property type="match status" value="1"/>
</dbReference>
<gene>
    <name evidence="2" type="ORF">KCX82_00985</name>
</gene>